<evidence type="ECO:0000259" key="1">
    <source>
        <dbReference type="Pfam" id="PF07484"/>
    </source>
</evidence>
<accession>D9SMM5</accession>
<dbReference type="InterPro" id="IPR037053">
    <property type="entry name" value="Phage_tail_collar_dom_sf"/>
</dbReference>
<dbReference type="RefSeq" id="WP_010073081.1">
    <property type="nucleotide sequence ID" value="NC_014393.1"/>
</dbReference>
<dbReference type="HOGENOM" id="CLU_087872_1_1_9"/>
<keyword evidence="3" id="KW-1185">Reference proteome</keyword>
<dbReference type="AlphaFoldDB" id="D9SMM5"/>
<dbReference type="STRING" id="573061.Clocel_0019"/>
<dbReference type="OrthoDB" id="9810174at2"/>
<dbReference type="eggNOG" id="COG4675">
    <property type="taxonomic scope" value="Bacteria"/>
</dbReference>
<dbReference type="Proteomes" id="UP000002730">
    <property type="component" value="Chromosome"/>
</dbReference>
<protein>
    <submittedName>
        <fullName evidence="2">Tail Collar domain protein</fullName>
    </submittedName>
</protein>
<feature type="domain" description="Phage tail collar" evidence="1">
    <location>
        <begin position="7"/>
        <end position="62"/>
    </location>
</feature>
<name>D9SMM5_CLOC7</name>
<sequence length="199" mass="20443">MDPILAQIILWPGNFVPRGWLACEGQELPINQYTALYSLLGTTYGGNGSTTFKLPDLRGRVPVGSGICGGINFQQGNSGGNFNVTLTQQQMPAHTHSTTVTQGAVTVNGGIPFNGGEGTTNTPSASSKLAVGITAGGDIPNIYNTSEATGSVTGSFTGQVTGTTVTVGSAGGNQGVNVMQPFLALRYIIATEGIYPSRD</sequence>
<evidence type="ECO:0000313" key="3">
    <source>
        <dbReference type="Proteomes" id="UP000002730"/>
    </source>
</evidence>
<organism evidence="2 3">
    <name type="scientific">Clostridium cellulovorans (strain ATCC 35296 / DSM 3052 / OCM 3 / 743B)</name>
    <dbReference type="NCBI Taxonomy" id="573061"/>
    <lineage>
        <taxon>Bacteria</taxon>
        <taxon>Bacillati</taxon>
        <taxon>Bacillota</taxon>
        <taxon>Clostridia</taxon>
        <taxon>Eubacteriales</taxon>
        <taxon>Clostridiaceae</taxon>
        <taxon>Clostridium</taxon>
    </lineage>
</organism>
<evidence type="ECO:0000313" key="2">
    <source>
        <dbReference type="EMBL" id="ADL49810.1"/>
    </source>
</evidence>
<dbReference type="EMBL" id="CP002160">
    <property type="protein sequence ID" value="ADL49810.1"/>
    <property type="molecule type" value="Genomic_DNA"/>
</dbReference>
<gene>
    <name evidence="2" type="ordered locus">Clocel_0019</name>
</gene>
<dbReference type="Gene3D" id="3.90.1340.10">
    <property type="entry name" value="Phage tail collar domain"/>
    <property type="match status" value="1"/>
</dbReference>
<dbReference type="KEGG" id="ccb:Clocel_0019"/>
<proteinExistence type="predicted"/>
<dbReference type="InterPro" id="IPR011083">
    <property type="entry name" value="Phage_tail_collar_dom"/>
</dbReference>
<reference evidence="2 3" key="1">
    <citation type="submission" date="2010-08" db="EMBL/GenBank/DDBJ databases">
        <title>Complete sequence of Clostridium cellulovorans 743B.</title>
        <authorList>
            <consortium name="US DOE Joint Genome Institute"/>
            <person name="Lucas S."/>
            <person name="Copeland A."/>
            <person name="Lapidus A."/>
            <person name="Cheng J.-F."/>
            <person name="Bruce D."/>
            <person name="Goodwin L."/>
            <person name="Pitluck S."/>
            <person name="Chertkov O."/>
            <person name="Detter J.C."/>
            <person name="Han C."/>
            <person name="Tapia R."/>
            <person name="Land M."/>
            <person name="Hauser L."/>
            <person name="Chang Y.-J."/>
            <person name="Jeffries C."/>
            <person name="Kyrpides N."/>
            <person name="Ivanova N."/>
            <person name="Mikhailova N."/>
            <person name="Hemme C.L."/>
            <person name="Woyke T."/>
        </authorList>
    </citation>
    <scope>NUCLEOTIDE SEQUENCE [LARGE SCALE GENOMIC DNA]</scope>
    <source>
        <strain evidence="3">ATCC 35296 / DSM 3052 / OCM 3 / 743B</strain>
    </source>
</reference>
<dbReference type="SUPFAM" id="SSF88874">
    <property type="entry name" value="Receptor-binding domain of short tail fibre protein gp12"/>
    <property type="match status" value="1"/>
</dbReference>
<dbReference type="Pfam" id="PF07484">
    <property type="entry name" value="Collar"/>
    <property type="match status" value="1"/>
</dbReference>